<keyword evidence="4 13" id="KW-0479">Metal-binding</keyword>
<dbReference type="GO" id="GO:0020037">
    <property type="term" value="F:heme binding"/>
    <property type="evidence" value="ECO:0007669"/>
    <property type="project" value="InterPro"/>
</dbReference>
<evidence type="ECO:0000256" key="5">
    <source>
        <dbReference type="ARBA" id="ARBA00022729"/>
    </source>
</evidence>
<dbReference type="EMBL" id="JMQA01000010">
    <property type="protein sequence ID" value="KFN11366.1"/>
    <property type="molecule type" value="Genomic_DNA"/>
</dbReference>
<feature type="region of interest" description="Disordered" evidence="14">
    <location>
        <begin position="1"/>
        <end position="31"/>
    </location>
</feature>
<feature type="domain" description="Dyp-type peroxidase N-terminal" evidence="16">
    <location>
        <begin position="90"/>
        <end position="243"/>
    </location>
</feature>
<dbReference type="NCBIfam" id="TIGR01413">
    <property type="entry name" value="Dyp_perox_fam"/>
    <property type="match status" value="1"/>
</dbReference>
<evidence type="ECO:0000313" key="18">
    <source>
        <dbReference type="EMBL" id="KFN11366.1"/>
    </source>
</evidence>
<evidence type="ECO:0000256" key="14">
    <source>
        <dbReference type="SAM" id="MobiDB-lite"/>
    </source>
</evidence>
<feature type="domain" description="Dyp-type peroxidase C-terminal" evidence="17">
    <location>
        <begin position="254"/>
        <end position="435"/>
    </location>
</feature>
<dbReference type="InterPro" id="IPR048327">
    <property type="entry name" value="Dyp_perox_N"/>
</dbReference>
<evidence type="ECO:0000256" key="15">
    <source>
        <dbReference type="SAM" id="Phobius"/>
    </source>
</evidence>
<dbReference type="InterPro" id="IPR006313">
    <property type="entry name" value="EfeB/EfeN"/>
</dbReference>
<dbReference type="InterPro" id="IPR011008">
    <property type="entry name" value="Dimeric_a/b-barrel"/>
</dbReference>
<protein>
    <recommendedName>
        <fullName evidence="10 13">Deferrochelatase</fullName>
        <ecNumber evidence="13">1.11.1.-</ecNumber>
    </recommendedName>
    <alternativeName>
        <fullName evidence="11 13">Peroxidase EfeB</fullName>
    </alternativeName>
</protein>
<evidence type="ECO:0000256" key="9">
    <source>
        <dbReference type="ARBA" id="ARBA00025737"/>
    </source>
</evidence>
<dbReference type="PATRIC" id="fig|44252.3.peg.673"/>
<evidence type="ECO:0000256" key="3">
    <source>
        <dbReference type="ARBA" id="ARBA00022617"/>
    </source>
</evidence>
<proteinExistence type="inferred from homology"/>
<organism evidence="18 19">
    <name type="scientific">Paenibacillus macerans</name>
    <name type="common">Bacillus macerans</name>
    <dbReference type="NCBI Taxonomy" id="44252"/>
    <lineage>
        <taxon>Bacteria</taxon>
        <taxon>Bacillati</taxon>
        <taxon>Bacillota</taxon>
        <taxon>Bacilli</taxon>
        <taxon>Bacillales</taxon>
        <taxon>Paenibacillaceae</taxon>
        <taxon>Paenibacillus</taxon>
    </lineage>
</organism>
<keyword evidence="15" id="KW-0472">Membrane</keyword>
<keyword evidence="8" id="KW-0456">Lyase</keyword>
<evidence type="ECO:0000256" key="6">
    <source>
        <dbReference type="ARBA" id="ARBA00023002"/>
    </source>
</evidence>
<evidence type="ECO:0000256" key="12">
    <source>
        <dbReference type="ARBA" id="ARBA00048856"/>
    </source>
</evidence>
<evidence type="ECO:0000256" key="7">
    <source>
        <dbReference type="ARBA" id="ARBA00023004"/>
    </source>
</evidence>
<comment type="caution">
    <text evidence="18">The sequence shown here is derived from an EMBL/GenBank/DDBJ whole genome shotgun (WGS) entry which is preliminary data.</text>
</comment>
<comment type="catalytic activity">
    <reaction evidence="12">
        <text>heme b + 2 H(+) = protoporphyrin IX + Fe(2+)</text>
        <dbReference type="Rhea" id="RHEA:22584"/>
        <dbReference type="ChEBI" id="CHEBI:15378"/>
        <dbReference type="ChEBI" id="CHEBI:29033"/>
        <dbReference type="ChEBI" id="CHEBI:57306"/>
        <dbReference type="ChEBI" id="CHEBI:60344"/>
        <dbReference type="EC" id="4.98.1.1"/>
    </reaction>
    <physiologicalReaction direction="left-to-right" evidence="12">
        <dbReference type="Rhea" id="RHEA:22585"/>
    </physiologicalReaction>
</comment>
<comment type="similarity">
    <text evidence="9 13">Belongs to the DyP-type peroxidase family.</text>
</comment>
<dbReference type="OrthoDB" id="9781066at2"/>
<dbReference type="GO" id="GO:0033212">
    <property type="term" value="P:iron import into cell"/>
    <property type="evidence" value="ECO:0007669"/>
    <property type="project" value="InterPro"/>
</dbReference>
<dbReference type="GO" id="GO:0004325">
    <property type="term" value="F:ferrochelatase activity"/>
    <property type="evidence" value="ECO:0007669"/>
    <property type="project" value="UniProtKB-EC"/>
</dbReference>
<evidence type="ECO:0000256" key="4">
    <source>
        <dbReference type="ARBA" id="ARBA00022723"/>
    </source>
</evidence>
<accession>A0A091A4Z7</accession>
<dbReference type="AlphaFoldDB" id="A0A091A4Z7"/>
<dbReference type="NCBIfam" id="TIGR01412">
    <property type="entry name" value="tat_substr_1"/>
    <property type="match status" value="1"/>
</dbReference>
<keyword evidence="6 13" id="KW-0560">Oxidoreductase</keyword>
<keyword evidence="15" id="KW-1133">Transmembrane helix</keyword>
<feature type="transmembrane region" description="Helical" evidence="15">
    <location>
        <begin position="40"/>
        <end position="62"/>
    </location>
</feature>
<comment type="subcellular location">
    <subcellularLocation>
        <location evidence="1">Cell envelope</location>
    </subcellularLocation>
</comment>
<dbReference type="InterPro" id="IPR006311">
    <property type="entry name" value="TAT_signal"/>
</dbReference>
<dbReference type="Pfam" id="PF20628">
    <property type="entry name" value="Dyp_perox_C"/>
    <property type="match status" value="1"/>
</dbReference>
<dbReference type="InterPro" id="IPR048328">
    <property type="entry name" value="Dyp_perox_C"/>
</dbReference>
<dbReference type="PROSITE" id="PS51318">
    <property type="entry name" value="TAT"/>
    <property type="match status" value="1"/>
</dbReference>
<evidence type="ECO:0000256" key="13">
    <source>
        <dbReference type="RuleBase" id="RU365017"/>
    </source>
</evidence>
<dbReference type="GO" id="GO:0046872">
    <property type="term" value="F:metal ion binding"/>
    <property type="evidence" value="ECO:0007669"/>
    <property type="project" value="UniProtKB-KW"/>
</dbReference>
<keyword evidence="5" id="KW-0732">Signal</keyword>
<evidence type="ECO:0000256" key="10">
    <source>
        <dbReference type="ARBA" id="ARBA00033771"/>
    </source>
</evidence>
<keyword evidence="2 13" id="KW-0575">Peroxidase</keyword>
<evidence type="ECO:0000256" key="11">
    <source>
        <dbReference type="ARBA" id="ARBA00033775"/>
    </source>
</evidence>
<feature type="compositionally biased region" description="Basic and acidic residues" evidence="14">
    <location>
        <begin position="1"/>
        <end position="10"/>
    </location>
</feature>
<dbReference type="NCBIfam" id="TIGR01409">
    <property type="entry name" value="TAT_signal_seq"/>
    <property type="match status" value="1"/>
</dbReference>
<evidence type="ECO:0000256" key="8">
    <source>
        <dbReference type="ARBA" id="ARBA00023239"/>
    </source>
</evidence>
<evidence type="ECO:0000313" key="19">
    <source>
        <dbReference type="Proteomes" id="UP000029278"/>
    </source>
</evidence>
<dbReference type="InterPro" id="IPR019546">
    <property type="entry name" value="TAT_signal_bac_arc"/>
</dbReference>
<dbReference type="GeneID" id="77011884"/>
<dbReference type="GO" id="GO:0004601">
    <property type="term" value="F:peroxidase activity"/>
    <property type="evidence" value="ECO:0007669"/>
    <property type="project" value="UniProtKB-KW"/>
</dbReference>
<evidence type="ECO:0000259" key="16">
    <source>
        <dbReference type="Pfam" id="PF04261"/>
    </source>
</evidence>
<keyword evidence="7 13" id="KW-0408">Iron</keyword>
<reference evidence="18 19" key="1">
    <citation type="submission" date="2014-04" db="EMBL/GenBank/DDBJ databases">
        <authorList>
            <person name="Bishop-Lilly K.A."/>
            <person name="Broomall S.M."/>
            <person name="Chain P.S."/>
            <person name="Chertkov O."/>
            <person name="Coyne S.R."/>
            <person name="Daligault H.E."/>
            <person name="Davenport K.W."/>
            <person name="Erkkila T."/>
            <person name="Frey K.G."/>
            <person name="Gibbons H.S."/>
            <person name="Gu W."/>
            <person name="Jaissle J."/>
            <person name="Johnson S.L."/>
            <person name="Koroleva G.I."/>
            <person name="Ladner J.T."/>
            <person name="Lo C.-C."/>
            <person name="Minogue T.D."/>
            <person name="Munk C."/>
            <person name="Palacios G.F."/>
            <person name="Redden C.L."/>
            <person name="Rosenzweig C.N."/>
            <person name="Scholz M.B."/>
            <person name="Teshima H."/>
            <person name="Xu Y."/>
        </authorList>
    </citation>
    <scope>NUCLEOTIDE SEQUENCE [LARGE SCALE GENOMIC DNA]</scope>
    <source>
        <strain evidence="18 19">8244</strain>
    </source>
</reference>
<gene>
    <name evidence="18" type="ORF">DJ90_6145</name>
</gene>
<dbReference type="Pfam" id="PF04261">
    <property type="entry name" value="Dyp_perox_N"/>
    <property type="match status" value="1"/>
</dbReference>
<dbReference type="InterPro" id="IPR006314">
    <property type="entry name" value="Dyp_peroxidase"/>
</dbReference>
<name>A0A091A4Z7_PAEMA</name>
<dbReference type="PANTHER" id="PTHR30521:SF4">
    <property type="entry name" value="DEFERROCHELATASE"/>
    <property type="match status" value="1"/>
</dbReference>
<dbReference type="RefSeq" id="WP_082207698.1">
    <property type="nucleotide sequence ID" value="NZ_JAKOBR010000099.1"/>
</dbReference>
<dbReference type="STRING" id="44252.DJ90_6145"/>
<dbReference type="GO" id="GO:0030313">
    <property type="term" value="C:cell envelope"/>
    <property type="evidence" value="ECO:0007669"/>
    <property type="project" value="UniProtKB-SubCell"/>
</dbReference>
<evidence type="ECO:0000256" key="1">
    <source>
        <dbReference type="ARBA" id="ARBA00004196"/>
    </source>
</evidence>
<dbReference type="SUPFAM" id="SSF54909">
    <property type="entry name" value="Dimeric alpha+beta barrel"/>
    <property type="match status" value="1"/>
</dbReference>
<dbReference type="Proteomes" id="UP000029278">
    <property type="component" value="Unassembled WGS sequence"/>
</dbReference>
<keyword evidence="15" id="KW-0812">Transmembrane</keyword>
<comment type="cofactor">
    <cofactor evidence="13">
        <name>heme b</name>
        <dbReference type="ChEBI" id="CHEBI:60344"/>
    </cofactor>
    <text evidence="13">Binds 1 heme b (iron(II)-protoporphyrin IX) group non-covalently per subunit.</text>
</comment>
<dbReference type="GO" id="GO:0005829">
    <property type="term" value="C:cytosol"/>
    <property type="evidence" value="ECO:0007669"/>
    <property type="project" value="TreeGrafter"/>
</dbReference>
<dbReference type="PANTHER" id="PTHR30521">
    <property type="entry name" value="DEFERROCHELATASE/PEROXIDASE"/>
    <property type="match status" value="1"/>
</dbReference>
<dbReference type="HOGENOM" id="CLU_039488_2_0_9"/>
<keyword evidence="3 13" id="KW-0349">Heme</keyword>
<dbReference type="EC" id="1.11.1.-" evidence="13"/>
<sequence>MKKTDLKIDVRQGAQKSSDDPAGGSGSGGLLNERLSRRDVLKLAGAGGLGLLLGGGGAYGVMAAQKALARKGGSSAAAAGGRVPFYGSRQAGIVTPAQNFLCLAAFDLTTGSPADVRKLLQAWTKAAAAMAKGAMIGDSNNKLNLPPSDTGEAAGLSPSRLTLTFGVGPSFFDGRFGLAVKRPAAFADLPAFNGDALQPEWCGGDLAVQVCADDMQVAFHAVRNLARIGRGTAVLRWMQEGFQGTVAVDPSGGTPRNLMGFKDGTGNPDASDAAAMNESVWVQPGDGAGWMEGGSYMAVRRIRMRIEIWDRSSLADQEQTFGRYRDTGAPLGSADEFAPLDLAAKDASGQPLLPMTSHTRLAHMDGKIKILRRSYSYTGGIDAKTGQLDAGLIFISFQRNLLQQFVPIQQTLAQSDKLNEYILHIGSAVFACFPGIREGGYIGEQLI</sequence>
<dbReference type="PROSITE" id="PS51404">
    <property type="entry name" value="DYP_PEROXIDASE"/>
    <property type="match status" value="1"/>
</dbReference>
<comment type="function">
    <text evidence="13">Involved in the recovery of exogenous heme iron. Extracts iron from heme while preserving the protoporphyrin ring intact.</text>
</comment>
<evidence type="ECO:0000256" key="2">
    <source>
        <dbReference type="ARBA" id="ARBA00022559"/>
    </source>
</evidence>
<keyword evidence="19" id="KW-1185">Reference proteome</keyword>
<evidence type="ECO:0000259" key="17">
    <source>
        <dbReference type="Pfam" id="PF20628"/>
    </source>
</evidence>